<keyword evidence="1" id="KW-1133">Transmembrane helix</keyword>
<keyword evidence="2" id="KW-0732">Signal</keyword>
<accession>A0ABD3WTD3</accession>
<feature type="signal peptide" evidence="2">
    <location>
        <begin position="1"/>
        <end position="28"/>
    </location>
</feature>
<name>A0ABD3WTD3_SINWO</name>
<evidence type="ECO:0000256" key="2">
    <source>
        <dbReference type="SAM" id="SignalP"/>
    </source>
</evidence>
<gene>
    <name evidence="3" type="ORF">ACJMK2_034574</name>
</gene>
<proteinExistence type="predicted"/>
<dbReference type="Proteomes" id="UP001634394">
    <property type="component" value="Unassembled WGS sequence"/>
</dbReference>
<dbReference type="AlphaFoldDB" id="A0ABD3WTD3"/>
<comment type="caution">
    <text evidence="3">The sequence shown here is derived from an EMBL/GenBank/DDBJ whole genome shotgun (WGS) entry which is preliminary data.</text>
</comment>
<protein>
    <submittedName>
        <fullName evidence="3">Uncharacterized protein</fullName>
    </submittedName>
</protein>
<organism evidence="3 4">
    <name type="scientific">Sinanodonta woodiana</name>
    <name type="common">Chinese pond mussel</name>
    <name type="synonym">Anodonta woodiana</name>
    <dbReference type="NCBI Taxonomy" id="1069815"/>
    <lineage>
        <taxon>Eukaryota</taxon>
        <taxon>Metazoa</taxon>
        <taxon>Spiralia</taxon>
        <taxon>Lophotrochozoa</taxon>
        <taxon>Mollusca</taxon>
        <taxon>Bivalvia</taxon>
        <taxon>Autobranchia</taxon>
        <taxon>Heteroconchia</taxon>
        <taxon>Palaeoheterodonta</taxon>
        <taxon>Unionida</taxon>
        <taxon>Unionoidea</taxon>
        <taxon>Unionidae</taxon>
        <taxon>Unioninae</taxon>
        <taxon>Sinanodonta</taxon>
    </lineage>
</organism>
<feature type="chain" id="PRO_5044746085" evidence="2">
    <location>
        <begin position="29"/>
        <end position="245"/>
    </location>
</feature>
<evidence type="ECO:0000313" key="3">
    <source>
        <dbReference type="EMBL" id="KAL3876780.1"/>
    </source>
</evidence>
<keyword evidence="1" id="KW-0472">Membrane</keyword>
<keyword evidence="1" id="KW-0812">Transmembrane</keyword>
<sequence length="245" mass="26978">MSRPFSVNSVVLLTILGIYCGHLRGVVGTDDDLVHIPLQKSQDVSSKVNSVGPDMVIKSSTLDPSNAFKDQISIIEGQLNTGLDALSKNDVDKSNFADAKTESVPLDTKPVPLDAAQGQIETTQSKMNKGLDVFQASTKQPGAASDENDKTDVLNSMPADDDFQGNGKFKIKENFVANRPIRAEQSMVSFYTWILLVIVIAVFTFLIFKNRHKVQGYILHFSRRRSNGSKLNGEEAKKLMTHEYA</sequence>
<dbReference type="EMBL" id="JBJQND010000005">
    <property type="protein sequence ID" value="KAL3876780.1"/>
    <property type="molecule type" value="Genomic_DNA"/>
</dbReference>
<feature type="transmembrane region" description="Helical" evidence="1">
    <location>
        <begin position="190"/>
        <end position="208"/>
    </location>
</feature>
<evidence type="ECO:0000256" key="1">
    <source>
        <dbReference type="SAM" id="Phobius"/>
    </source>
</evidence>
<reference evidence="3 4" key="1">
    <citation type="submission" date="2024-11" db="EMBL/GenBank/DDBJ databases">
        <title>Chromosome-level genome assembly of the freshwater bivalve Anodonta woodiana.</title>
        <authorList>
            <person name="Chen X."/>
        </authorList>
    </citation>
    <scope>NUCLEOTIDE SEQUENCE [LARGE SCALE GENOMIC DNA]</scope>
    <source>
        <strain evidence="3">MN2024</strain>
        <tissue evidence="3">Gills</tissue>
    </source>
</reference>
<evidence type="ECO:0000313" key="4">
    <source>
        <dbReference type="Proteomes" id="UP001634394"/>
    </source>
</evidence>
<keyword evidence="4" id="KW-1185">Reference proteome</keyword>